<protein>
    <submittedName>
        <fullName evidence="1">Uncharacterized protein</fullName>
    </submittedName>
</protein>
<dbReference type="EMBL" id="ANOG01000591">
    <property type="protein sequence ID" value="EMI18974.1"/>
    <property type="molecule type" value="Genomic_DNA"/>
</dbReference>
<reference evidence="1 2" key="1">
    <citation type="journal article" date="2013" name="Mar. Genomics">
        <title>Expression of sulfatases in Rhodopirellula baltica and the diversity of sulfatases in the genus Rhodopirellula.</title>
        <authorList>
            <person name="Wegner C.E."/>
            <person name="Richter-Heitmann T."/>
            <person name="Klindworth A."/>
            <person name="Klockow C."/>
            <person name="Richter M."/>
            <person name="Achstetter T."/>
            <person name="Glockner F.O."/>
            <person name="Harder J."/>
        </authorList>
    </citation>
    <scope>NUCLEOTIDE SEQUENCE [LARGE SCALE GENOMIC DNA]</scope>
    <source>
        <strain evidence="1 2">SM1</strain>
    </source>
</reference>
<dbReference type="Proteomes" id="UP000011991">
    <property type="component" value="Unassembled WGS sequence"/>
</dbReference>
<dbReference type="PATRIC" id="fig|1265738.3.peg.4112"/>
<dbReference type="AlphaFoldDB" id="M5RYG7"/>
<comment type="caution">
    <text evidence="1">The sequence shown here is derived from an EMBL/GenBank/DDBJ whole genome shotgun (WGS) entry which is preliminary data.</text>
</comment>
<gene>
    <name evidence="1" type="ORF">RMSM_04107</name>
</gene>
<name>M5RYG7_9BACT</name>
<keyword evidence="2" id="KW-1185">Reference proteome</keyword>
<organism evidence="1 2">
    <name type="scientific">Rhodopirellula maiorica SM1</name>
    <dbReference type="NCBI Taxonomy" id="1265738"/>
    <lineage>
        <taxon>Bacteria</taxon>
        <taxon>Pseudomonadati</taxon>
        <taxon>Planctomycetota</taxon>
        <taxon>Planctomycetia</taxon>
        <taxon>Pirellulales</taxon>
        <taxon>Pirellulaceae</taxon>
        <taxon>Novipirellula</taxon>
    </lineage>
</organism>
<sequence>MQEFFSLFAVLTPSHGSGVQPGLTPKRNAVKHLFPVFSRGTNPTKTA</sequence>
<evidence type="ECO:0000313" key="2">
    <source>
        <dbReference type="Proteomes" id="UP000011991"/>
    </source>
</evidence>
<proteinExistence type="predicted"/>
<accession>M5RYG7</accession>
<evidence type="ECO:0000313" key="1">
    <source>
        <dbReference type="EMBL" id="EMI18974.1"/>
    </source>
</evidence>